<organism evidence="2 3">
    <name type="scientific">Trichonephila clavipes</name>
    <name type="common">Golden silk orbweaver</name>
    <name type="synonym">Nephila clavipes</name>
    <dbReference type="NCBI Taxonomy" id="2585209"/>
    <lineage>
        <taxon>Eukaryota</taxon>
        <taxon>Metazoa</taxon>
        <taxon>Ecdysozoa</taxon>
        <taxon>Arthropoda</taxon>
        <taxon>Chelicerata</taxon>
        <taxon>Arachnida</taxon>
        <taxon>Araneae</taxon>
        <taxon>Araneomorphae</taxon>
        <taxon>Entelegynae</taxon>
        <taxon>Araneoidea</taxon>
        <taxon>Nephilidae</taxon>
        <taxon>Trichonephila</taxon>
    </lineage>
</organism>
<dbReference type="AlphaFoldDB" id="A0A8X6W328"/>
<name>A0A8X6W328_TRICX</name>
<dbReference type="Proteomes" id="UP000887159">
    <property type="component" value="Unassembled WGS sequence"/>
</dbReference>
<evidence type="ECO:0000313" key="2">
    <source>
        <dbReference type="EMBL" id="GFY27145.1"/>
    </source>
</evidence>
<sequence>MNVLNVMSEWDYTNERVLFWMEILNGYVRPLPRRIFMAALSHDSLNNEAFKAFVKIRCPAVASTRKRSAIESSFTGDPGREKEPHPSRCSRGAIDPPQKQLSRQIQMTQ</sequence>
<evidence type="ECO:0000313" key="3">
    <source>
        <dbReference type="Proteomes" id="UP000887159"/>
    </source>
</evidence>
<accession>A0A8X6W328</accession>
<comment type="caution">
    <text evidence="2">The sequence shown here is derived from an EMBL/GenBank/DDBJ whole genome shotgun (WGS) entry which is preliminary data.</text>
</comment>
<evidence type="ECO:0000256" key="1">
    <source>
        <dbReference type="SAM" id="MobiDB-lite"/>
    </source>
</evidence>
<reference evidence="2" key="1">
    <citation type="submission" date="2020-08" db="EMBL/GenBank/DDBJ databases">
        <title>Multicomponent nature underlies the extraordinary mechanical properties of spider dragline silk.</title>
        <authorList>
            <person name="Kono N."/>
            <person name="Nakamura H."/>
            <person name="Mori M."/>
            <person name="Yoshida Y."/>
            <person name="Ohtoshi R."/>
            <person name="Malay A.D."/>
            <person name="Moran D.A.P."/>
            <person name="Tomita M."/>
            <person name="Numata K."/>
            <person name="Arakawa K."/>
        </authorList>
    </citation>
    <scope>NUCLEOTIDE SEQUENCE</scope>
</reference>
<dbReference type="EMBL" id="BMAU01021379">
    <property type="protein sequence ID" value="GFY27145.1"/>
    <property type="molecule type" value="Genomic_DNA"/>
</dbReference>
<keyword evidence="3" id="KW-1185">Reference proteome</keyword>
<protein>
    <submittedName>
        <fullName evidence="2">Uncharacterized protein</fullName>
    </submittedName>
</protein>
<feature type="region of interest" description="Disordered" evidence="1">
    <location>
        <begin position="63"/>
        <end position="109"/>
    </location>
</feature>
<feature type="compositionally biased region" description="Polar residues" evidence="1">
    <location>
        <begin position="99"/>
        <end position="109"/>
    </location>
</feature>
<proteinExistence type="predicted"/>
<gene>
    <name evidence="2" type="ORF">TNCV_2067661</name>
</gene>